<evidence type="ECO:0000313" key="2">
    <source>
        <dbReference type="EMBL" id="MPC98374.1"/>
    </source>
</evidence>
<feature type="compositionally biased region" description="Basic and acidic residues" evidence="1">
    <location>
        <begin position="9"/>
        <end position="26"/>
    </location>
</feature>
<gene>
    <name evidence="2" type="ORF">E2C01_093742</name>
</gene>
<evidence type="ECO:0000256" key="1">
    <source>
        <dbReference type="SAM" id="MobiDB-lite"/>
    </source>
</evidence>
<feature type="region of interest" description="Disordered" evidence="1">
    <location>
        <begin position="1"/>
        <end position="34"/>
    </location>
</feature>
<keyword evidence="3" id="KW-1185">Reference proteome</keyword>
<dbReference type="EMBL" id="VSRR010113800">
    <property type="protein sequence ID" value="MPC98374.1"/>
    <property type="molecule type" value="Genomic_DNA"/>
</dbReference>
<comment type="caution">
    <text evidence="2">The sequence shown here is derived from an EMBL/GenBank/DDBJ whole genome shotgun (WGS) entry which is preliminary data.</text>
</comment>
<accession>A0A5B7K175</accession>
<organism evidence="2 3">
    <name type="scientific">Portunus trituberculatus</name>
    <name type="common">Swimming crab</name>
    <name type="synonym">Neptunus trituberculatus</name>
    <dbReference type="NCBI Taxonomy" id="210409"/>
    <lineage>
        <taxon>Eukaryota</taxon>
        <taxon>Metazoa</taxon>
        <taxon>Ecdysozoa</taxon>
        <taxon>Arthropoda</taxon>
        <taxon>Crustacea</taxon>
        <taxon>Multicrustacea</taxon>
        <taxon>Malacostraca</taxon>
        <taxon>Eumalacostraca</taxon>
        <taxon>Eucarida</taxon>
        <taxon>Decapoda</taxon>
        <taxon>Pleocyemata</taxon>
        <taxon>Brachyura</taxon>
        <taxon>Eubrachyura</taxon>
        <taxon>Portunoidea</taxon>
        <taxon>Portunidae</taxon>
        <taxon>Portuninae</taxon>
        <taxon>Portunus</taxon>
    </lineage>
</organism>
<reference evidence="2 3" key="1">
    <citation type="submission" date="2019-05" db="EMBL/GenBank/DDBJ databases">
        <title>Another draft genome of Portunus trituberculatus and its Hox gene families provides insights of decapod evolution.</title>
        <authorList>
            <person name="Jeong J.-H."/>
            <person name="Song I."/>
            <person name="Kim S."/>
            <person name="Choi T."/>
            <person name="Kim D."/>
            <person name="Ryu S."/>
            <person name="Kim W."/>
        </authorList>
    </citation>
    <scope>NUCLEOTIDE SEQUENCE [LARGE SCALE GENOMIC DNA]</scope>
    <source>
        <tissue evidence="2">Muscle</tissue>
    </source>
</reference>
<proteinExistence type="predicted"/>
<name>A0A5B7K175_PORTR</name>
<protein>
    <submittedName>
        <fullName evidence="2">Uncharacterized protein</fullName>
    </submittedName>
</protein>
<dbReference type="AlphaFoldDB" id="A0A5B7K175"/>
<dbReference type="Proteomes" id="UP000324222">
    <property type="component" value="Unassembled WGS sequence"/>
</dbReference>
<sequence>MRFTGGFQEDMRSDMSKKHTQQHLDEENTLIGLA</sequence>
<evidence type="ECO:0000313" key="3">
    <source>
        <dbReference type="Proteomes" id="UP000324222"/>
    </source>
</evidence>